<evidence type="ECO:0000256" key="1">
    <source>
        <dbReference type="ARBA" id="ARBA00001917"/>
    </source>
</evidence>
<evidence type="ECO:0000256" key="2">
    <source>
        <dbReference type="ARBA" id="ARBA00022630"/>
    </source>
</evidence>
<accession>A0ABT3X235</accession>
<keyword evidence="7" id="KW-1185">Reference proteome</keyword>
<dbReference type="InterPro" id="IPR012349">
    <property type="entry name" value="Split_barrel_FMN-bd"/>
</dbReference>
<name>A0ABT3X235_9BACL</name>
<keyword evidence="2" id="KW-0285">Flavoprotein</keyword>
<organism evidence="6 7">
    <name type="scientific">Tumebacillus lacus</name>
    <dbReference type="NCBI Taxonomy" id="2995335"/>
    <lineage>
        <taxon>Bacteria</taxon>
        <taxon>Bacillati</taxon>
        <taxon>Bacillota</taxon>
        <taxon>Bacilli</taxon>
        <taxon>Bacillales</taxon>
        <taxon>Alicyclobacillaceae</taxon>
        <taxon>Tumebacillus</taxon>
    </lineage>
</organism>
<dbReference type="EMBL" id="JAPMLT010000003">
    <property type="protein sequence ID" value="MCX7570008.1"/>
    <property type="molecule type" value="Genomic_DNA"/>
</dbReference>
<dbReference type="Pfam" id="PF01613">
    <property type="entry name" value="Flavin_Reduct"/>
    <property type="match status" value="1"/>
</dbReference>
<evidence type="ECO:0000313" key="7">
    <source>
        <dbReference type="Proteomes" id="UP001208017"/>
    </source>
</evidence>
<proteinExistence type="inferred from homology"/>
<sequence>MHIDPAGMPWNDVYKYLIGAVLPRPIAFVSTVDGEGRTNLAPFSFFTVVAANPPTICFSAMRRGSDGAKKDTLRNIEDTKEFVVNIVSEGIVPQMNQTAGEYPHGVSEFDQSGLTPVASHKVKAPRVGESLVNFECRLTQIVEIGGDEAGAGALILGEVIALHVDESVQREGKVGIDTAALQPVGRLAGSDYVRVTDTFELERKK</sequence>
<dbReference type="SUPFAM" id="SSF50475">
    <property type="entry name" value="FMN-binding split barrel"/>
    <property type="match status" value="1"/>
</dbReference>
<evidence type="ECO:0000256" key="4">
    <source>
        <dbReference type="ARBA" id="ARBA00038054"/>
    </source>
</evidence>
<dbReference type="PANTHER" id="PTHR33798">
    <property type="entry name" value="FLAVOPROTEIN OXYGENASE"/>
    <property type="match status" value="1"/>
</dbReference>
<dbReference type="RefSeq" id="WP_267151254.1">
    <property type="nucleotide sequence ID" value="NZ_JAPMLT010000003.1"/>
</dbReference>
<keyword evidence="3" id="KW-0288">FMN</keyword>
<dbReference type="InterPro" id="IPR002563">
    <property type="entry name" value="Flavin_Rdtase-like_dom"/>
</dbReference>
<evidence type="ECO:0000259" key="5">
    <source>
        <dbReference type="SMART" id="SM00903"/>
    </source>
</evidence>
<comment type="caution">
    <text evidence="6">The sequence shown here is derived from an EMBL/GenBank/DDBJ whole genome shotgun (WGS) entry which is preliminary data.</text>
</comment>
<gene>
    <name evidence="6" type="ORF">OS242_08525</name>
</gene>
<dbReference type="SMART" id="SM00903">
    <property type="entry name" value="Flavin_Reduct"/>
    <property type="match status" value="1"/>
</dbReference>
<dbReference type="Proteomes" id="UP001208017">
    <property type="component" value="Unassembled WGS sequence"/>
</dbReference>
<evidence type="ECO:0000256" key="3">
    <source>
        <dbReference type="ARBA" id="ARBA00022643"/>
    </source>
</evidence>
<dbReference type="Gene3D" id="2.30.110.10">
    <property type="entry name" value="Electron Transport, Fmn-binding Protein, Chain A"/>
    <property type="match status" value="1"/>
</dbReference>
<reference evidence="6 7" key="1">
    <citation type="submission" date="2022-11" db="EMBL/GenBank/DDBJ databases">
        <title>Study of microbial diversity in lake waters.</title>
        <authorList>
            <person name="Zhang J."/>
        </authorList>
    </citation>
    <scope>NUCLEOTIDE SEQUENCE [LARGE SCALE GENOMIC DNA]</scope>
    <source>
        <strain evidence="6 7">DT12</strain>
    </source>
</reference>
<dbReference type="PANTHER" id="PTHR33798:SF5">
    <property type="entry name" value="FLAVIN REDUCTASE LIKE DOMAIN-CONTAINING PROTEIN"/>
    <property type="match status" value="1"/>
</dbReference>
<comment type="similarity">
    <text evidence="4">Belongs to the flavoredoxin family.</text>
</comment>
<feature type="domain" description="Flavin reductase like" evidence="5">
    <location>
        <begin position="19"/>
        <end position="176"/>
    </location>
</feature>
<protein>
    <submittedName>
        <fullName evidence="6">Flavin reductase family protein</fullName>
    </submittedName>
</protein>
<evidence type="ECO:0000313" key="6">
    <source>
        <dbReference type="EMBL" id="MCX7570008.1"/>
    </source>
</evidence>
<comment type="cofactor">
    <cofactor evidence="1">
        <name>FMN</name>
        <dbReference type="ChEBI" id="CHEBI:58210"/>
    </cofactor>
</comment>